<keyword evidence="2" id="KW-1185">Reference proteome</keyword>
<accession>A0A975B6Q1</accession>
<sequence>MYYVDFNPKMIISDFLRQISKDLLNKKDMSEYQDFLKDLSQGLIDADKLRVKNEEDYLQF</sequence>
<protein>
    <submittedName>
        <fullName evidence="1">Uncharacterized protein</fullName>
    </submittedName>
</protein>
<proteinExistence type="predicted"/>
<evidence type="ECO:0000313" key="1">
    <source>
        <dbReference type="EMBL" id="QTA79825.1"/>
    </source>
</evidence>
<evidence type="ECO:0000313" key="2">
    <source>
        <dbReference type="Proteomes" id="UP000663720"/>
    </source>
</evidence>
<dbReference type="RefSeq" id="WP_207691531.1">
    <property type="nucleotide sequence ID" value="NZ_CP061799.1"/>
</dbReference>
<dbReference type="KEGG" id="dli:dnl_21070"/>
<dbReference type="EMBL" id="CP061799">
    <property type="protein sequence ID" value="QTA79825.1"/>
    <property type="molecule type" value="Genomic_DNA"/>
</dbReference>
<organism evidence="1 2">
    <name type="scientific">Desulfonema limicola</name>
    <dbReference type="NCBI Taxonomy" id="45656"/>
    <lineage>
        <taxon>Bacteria</taxon>
        <taxon>Pseudomonadati</taxon>
        <taxon>Thermodesulfobacteriota</taxon>
        <taxon>Desulfobacteria</taxon>
        <taxon>Desulfobacterales</taxon>
        <taxon>Desulfococcaceae</taxon>
        <taxon>Desulfonema</taxon>
    </lineage>
</organism>
<gene>
    <name evidence="1" type="ORF">dnl_21070</name>
</gene>
<reference evidence="1" key="1">
    <citation type="journal article" date="2021" name="Microb. Physiol.">
        <title>Proteogenomic Insights into the Physiology of Marine, Sulfate-Reducing, Filamentous Desulfonema limicola and Desulfonema magnum.</title>
        <authorList>
            <person name="Schnaars V."/>
            <person name="Wohlbrand L."/>
            <person name="Scheve S."/>
            <person name="Hinrichs C."/>
            <person name="Reinhardt R."/>
            <person name="Rabus R."/>
        </authorList>
    </citation>
    <scope>NUCLEOTIDE SEQUENCE</scope>
    <source>
        <strain evidence="1">5ac10</strain>
    </source>
</reference>
<dbReference type="Proteomes" id="UP000663720">
    <property type="component" value="Chromosome"/>
</dbReference>
<dbReference type="AlphaFoldDB" id="A0A975B6Q1"/>
<name>A0A975B6Q1_9BACT</name>